<accession>A0A816FVN0</accession>
<name>A0A816FVN0_9BILA</name>
<dbReference type="EMBL" id="CAJNOM010005823">
    <property type="protein sequence ID" value="CAF1666338.1"/>
    <property type="molecule type" value="Genomic_DNA"/>
</dbReference>
<comment type="caution">
    <text evidence="2">The sequence shown here is derived from an EMBL/GenBank/DDBJ whole genome shotgun (WGS) entry which is preliminary data.</text>
</comment>
<evidence type="ECO:0000313" key="2">
    <source>
        <dbReference type="EMBL" id="CAF1666338.1"/>
    </source>
</evidence>
<keyword evidence="3" id="KW-1185">Reference proteome</keyword>
<sequence length="37" mass="3958">VGVAVGVNPRFVLRLSIKSSIRDNGRRCTTVELSGIS</sequence>
<dbReference type="Proteomes" id="UP000663832">
    <property type="component" value="Unassembled WGS sequence"/>
</dbReference>
<dbReference type="AlphaFoldDB" id="A0A816FVN0"/>
<evidence type="ECO:0000313" key="3">
    <source>
        <dbReference type="Proteomes" id="UP000663832"/>
    </source>
</evidence>
<dbReference type="Proteomes" id="UP000663877">
    <property type="component" value="Unassembled WGS sequence"/>
</dbReference>
<gene>
    <name evidence="1" type="ORF">BJG266_LOCUS47257</name>
    <name evidence="2" type="ORF">QVE165_LOCUS64292</name>
</gene>
<feature type="non-terminal residue" evidence="2">
    <location>
        <position position="1"/>
    </location>
</feature>
<organism evidence="2 3">
    <name type="scientific">Adineta steineri</name>
    <dbReference type="NCBI Taxonomy" id="433720"/>
    <lineage>
        <taxon>Eukaryota</taxon>
        <taxon>Metazoa</taxon>
        <taxon>Spiralia</taxon>
        <taxon>Gnathifera</taxon>
        <taxon>Rotifera</taxon>
        <taxon>Eurotatoria</taxon>
        <taxon>Bdelloidea</taxon>
        <taxon>Adinetida</taxon>
        <taxon>Adinetidae</taxon>
        <taxon>Adineta</taxon>
    </lineage>
</organism>
<protein>
    <submittedName>
        <fullName evidence="2">Uncharacterized protein</fullName>
    </submittedName>
</protein>
<evidence type="ECO:0000313" key="1">
    <source>
        <dbReference type="EMBL" id="CAF1564918.1"/>
    </source>
</evidence>
<proteinExistence type="predicted"/>
<reference evidence="2" key="1">
    <citation type="submission" date="2021-02" db="EMBL/GenBank/DDBJ databases">
        <authorList>
            <person name="Nowell W R."/>
        </authorList>
    </citation>
    <scope>NUCLEOTIDE SEQUENCE</scope>
</reference>
<dbReference type="EMBL" id="CAJNOI010005419">
    <property type="protein sequence ID" value="CAF1564918.1"/>
    <property type="molecule type" value="Genomic_DNA"/>
</dbReference>